<dbReference type="Proteomes" id="UP000275846">
    <property type="component" value="Unassembled WGS sequence"/>
</dbReference>
<dbReference type="Pfam" id="PF00096">
    <property type="entry name" value="zf-C2H2"/>
    <property type="match status" value="1"/>
</dbReference>
<reference evidence="4 5" key="2">
    <citation type="submission" date="2018-11" db="EMBL/GenBank/DDBJ databases">
        <authorList>
            <consortium name="Pathogen Informatics"/>
        </authorList>
    </citation>
    <scope>NUCLEOTIDE SEQUENCE [LARGE SCALE GENOMIC DNA]</scope>
    <source>
        <strain evidence="4 5">NST_G2</strain>
    </source>
</reference>
<keyword evidence="1" id="KW-0863">Zinc-finger</keyword>
<evidence type="ECO:0000313" key="4">
    <source>
        <dbReference type="EMBL" id="VDM04980.1"/>
    </source>
</evidence>
<keyword evidence="1" id="KW-0479">Metal-binding</keyword>
<feature type="region of interest" description="Disordered" evidence="2">
    <location>
        <begin position="25"/>
        <end position="57"/>
    </location>
</feature>
<dbReference type="InterPro" id="IPR036236">
    <property type="entry name" value="Znf_C2H2_sf"/>
</dbReference>
<dbReference type="InterPro" id="IPR013087">
    <property type="entry name" value="Znf_C2H2_type"/>
</dbReference>
<feature type="region of interest" description="Disordered" evidence="2">
    <location>
        <begin position="112"/>
        <end position="134"/>
    </location>
</feature>
<reference evidence="6" key="1">
    <citation type="submission" date="2016-06" db="UniProtKB">
        <authorList>
            <consortium name="WormBaseParasite"/>
        </authorList>
    </citation>
    <scope>IDENTIFICATION</scope>
</reference>
<name>A0A183TQ46_SCHSO</name>
<dbReference type="PROSITE" id="PS00028">
    <property type="entry name" value="ZINC_FINGER_C2H2_1"/>
    <property type="match status" value="2"/>
</dbReference>
<gene>
    <name evidence="4" type="ORF">SSLN_LOCUS18594</name>
</gene>
<dbReference type="EMBL" id="UYSU01044795">
    <property type="protein sequence ID" value="VDM04980.1"/>
    <property type="molecule type" value="Genomic_DNA"/>
</dbReference>
<accession>A0A183TQ46</accession>
<sequence>MTCRCTSYFARVVLAADNRTILAPGDIHQLGDLGGPRPEPTGLEKDSENRGSNLRSQQDRFAKIKRAARKSPAPRTYTANAQALPTCPHWQRIFRARIGLVGHLRTQCSNNKTIPTSTSNSADPPFASSTLTPGINSITPTIIETTSQYSSPVTSTTISDGYSLRNCPHCDRTLTSRIGMIGHLRIHRTETGEPVPGAQTHSREHCLHCPHCSRTFSHRMDLFSHMRIHDSGIHRYVNNTDTPCTPSAPAILTTNDIPQPLPKAPAHTPPATSTHASAWSDTCESIAQRLVNQCLGLRPTVDALASTALTAPAPLHNTWAY</sequence>
<proteinExistence type="predicted"/>
<keyword evidence="5" id="KW-1185">Reference proteome</keyword>
<evidence type="ECO:0000256" key="1">
    <source>
        <dbReference type="PROSITE-ProRule" id="PRU00042"/>
    </source>
</evidence>
<dbReference type="SMART" id="SM00355">
    <property type="entry name" value="ZnF_C2H2"/>
    <property type="match status" value="2"/>
</dbReference>
<feature type="domain" description="C2H2-type" evidence="3">
    <location>
        <begin position="165"/>
        <end position="192"/>
    </location>
</feature>
<dbReference type="SUPFAM" id="SSF57667">
    <property type="entry name" value="beta-beta-alpha zinc fingers"/>
    <property type="match status" value="1"/>
</dbReference>
<dbReference type="GO" id="GO:0008270">
    <property type="term" value="F:zinc ion binding"/>
    <property type="evidence" value="ECO:0007669"/>
    <property type="project" value="UniProtKB-KW"/>
</dbReference>
<dbReference type="WBParaSite" id="SSLN_0001929301-mRNA-1">
    <property type="protein sequence ID" value="SSLN_0001929301-mRNA-1"/>
    <property type="gene ID" value="SSLN_0001929301"/>
</dbReference>
<dbReference type="OrthoDB" id="6220440at2759"/>
<protein>
    <submittedName>
        <fullName evidence="6">C2H2-type domain-containing protein</fullName>
    </submittedName>
</protein>
<evidence type="ECO:0000259" key="3">
    <source>
        <dbReference type="PROSITE" id="PS50157"/>
    </source>
</evidence>
<dbReference type="Gene3D" id="3.30.160.60">
    <property type="entry name" value="Classic Zinc Finger"/>
    <property type="match status" value="1"/>
</dbReference>
<organism evidence="6">
    <name type="scientific">Schistocephalus solidus</name>
    <name type="common">Tapeworm</name>
    <dbReference type="NCBI Taxonomy" id="70667"/>
    <lineage>
        <taxon>Eukaryota</taxon>
        <taxon>Metazoa</taxon>
        <taxon>Spiralia</taxon>
        <taxon>Lophotrochozoa</taxon>
        <taxon>Platyhelminthes</taxon>
        <taxon>Cestoda</taxon>
        <taxon>Eucestoda</taxon>
        <taxon>Diphyllobothriidea</taxon>
        <taxon>Diphyllobothriidae</taxon>
        <taxon>Schistocephalus</taxon>
    </lineage>
</organism>
<feature type="domain" description="C2H2-type" evidence="3">
    <location>
        <begin position="207"/>
        <end position="229"/>
    </location>
</feature>
<evidence type="ECO:0000313" key="6">
    <source>
        <dbReference type="WBParaSite" id="SSLN_0001929301-mRNA-1"/>
    </source>
</evidence>
<evidence type="ECO:0000313" key="5">
    <source>
        <dbReference type="Proteomes" id="UP000275846"/>
    </source>
</evidence>
<keyword evidence="1" id="KW-0862">Zinc</keyword>
<dbReference type="AlphaFoldDB" id="A0A183TQ46"/>
<dbReference type="PROSITE" id="PS50157">
    <property type="entry name" value="ZINC_FINGER_C2H2_2"/>
    <property type="match status" value="2"/>
</dbReference>
<evidence type="ECO:0000256" key="2">
    <source>
        <dbReference type="SAM" id="MobiDB-lite"/>
    </source>
</evidence>